<evidence type="ECO:0000256" key="1">
    <source>
        <dbReference type="ARBA" id="ARBA00006787"/>
    </source>
</evidence>
<dbReference type="GO" id="GO:0046872">
    <property type="term" value="F:metal ion binding"/>
    <property type="evidence" value="ECO:0007669"/>
    <property type="project" value="UniProtKB-KW"/>
</dbReference>
<comment type="cofactor">
    <cofactor evidence="5">
        <name>Fe(2+)</name>
        <dbReference type="ChEBI" id="CHEBI:29033"/>
    </cofactor>
    <text evidence="5">Binds 1 Fe(2+) ion per subunit.</text>
</comment>
<name>A0A653BEH2_CALMS</name>
<evidence type="ECO:0000256" key="4">
    <source>
        <dbReference type="ARBA" id="ARBA00023004"/>
    </source>
</evidence>
<dbReference type="GO" id="GO:0003834">
    <property type="term" value="F:beta-carotene 15,15'-dioxygenase activity"/>
    <property type="evidence" value="ECO:0007669"/>
    <property type="project" value="TreeGrafter"/>
</dbReference>
<organism evidence="6 7">
    <name type="scientific">Callosobruchus maculatus</name>
    <name type="common">Southern cowpea weevil</name>
    <name type="synonym">Pulse bruchid</name>
    <dbReference type="NCBI Taxonomy" id="64391"/>
    <lineage>
        <taxon>Eukaryota</taxon>
        <taxon>Metazoa</taxon>
        <taxon>Ecdysozoa</taxon>
        <taxon>Arthropoda</taxon>
        <taxon>Hexapoda</taxon>
        <taxon>Insecta</taxon>
        <taxon>Pterygota</taxon>
        <taxon>Neoptera</taxon>
        <taxon>Endopterygota</taxon>
        <taxon>Coleoptera</taxon>
        <taxon>Polyphaga</taxon>
        <taxon>Cucujiformia</taxon>
        <taxon>Chrysomeloidea</taxon>
        <taxon>Chrysomelidae</taxon>
        <taxon>Bruchinae</taxon>
        <taxon>Bruchini</taxon>
        <taxon>Callosobruchus</taxon>
    </lineage>
</organism>
<dbReference type="Pfam" id="PF03055">
    <property type="entry name" value="RPE65"/>
    <property type="match status" value="1"/>
</dbReference>
<gene>
    <name evidence="6" type="ORF">CALMAC_LOCUS221</name>
</gene>
<proteinExistence type="inferred from homology"/>
<feature type="binding site" evidence="5">
    <location>
        <position position="43"/>
    </location>
    <ligand>
        <name>Fe cation</name>
        <dbReference type="ChEBI" id="CHEBI:24875"/>
        <note>catalytic</note>
    </ligand>
</feature>
<dbReference type="PANTHER" id="PTHR10543">
    <property type="entry name" value="BETA-CAROTENE DIOXYGENASE"/>
    <property type="match status" value="1"/>
</dbReference>
<keyword evidence="7" id="KW-1185">Reference proteome</keyword>
<dbReference type="EMBL" id="CAACVG010000242">
    <property type="protein sequence ID" value="VEN33799.1"/>
    <property type="molecule type" value="Genomic_DNA"/>
</dbReference>
<dbReference type="Proteomes" id="UP000410492">
    <property type="component" value="Unassembled WGS sequence"/>
</dbReference>
<protein>
    <submittedName>
        <fullName evidence="6">Uncharacterized protein</fullName>
    </submittedName>
</protein>
<reference evidence="6 7" key="1">
    <citation type="submission" date="2019-01" db="EMBL/GenBank/DDBJ databases">
        <authorList>
            <person name="Sayadi A."/>
        </authorList>
    </citation>
    <scope>NUCLEOTIDE SEQUENCE [LARGE SCALE GENOMIC DNA]</scope>
</reference>
<dbReference type="OrthoDB" id="1069523at2759"/>
<dbReference type="GO" id="GO:0010436">
    <property type="term" value="F:carotenoid dioxygenase activity"/>
    <property type="evidence" value="ECO:0007669"/>
    <property type="project" value="TreeGrafter"/>
</dbReference>
<evidence type="ECO:0000256" key="5">
    <source>
        <dbReference type="PIRSR" id="PIRSR604294-1"/>
    </source>
</evidence>
<dbReference type="AlphaFoldDB" id="A0A653BEH2"/>
<dbReference type="InterPro" id="IPR004294">
    <property type="entry name" value="Carotenoid_Oase"/>
</dbReference>
<evidence type="ECO:0000313" key="6">
    <source>
        <dbReference type="EMBL" id="VEN33799.1"/>
    </source>
</evidence>
<dbReference type="PANTHER" id="PTHR10543:SF24">
    <property type="entry name" value="CAROTENOID ISOMEROOXYGENASE"/>
    <property type="match status" value="1"/>
</dbReference>
<sequence>MLNFFRVLKKPSITFFQTQINVISRKTGALVCKFQAEAFFYLHIIHQYEVKDYIIIDICMYKDPSMLDCMYIETMKSMQQNPNYAKMFRGRPARFVLPLNPEGITAEGMNKNLIELENTKAKAYYLPNGEILVKPERIVDLGCETPRIHYENYLGKPYRYFYAISSDVDAKNPGTIIKVDTITRSSKTWCEENCYPSEPIFVPRPNFKCEDDGIVLASLVWGRDDTNHAGLLILDAQTFTEIGRAEFTTPGPVPKCLHGWFCPKYEQFN</sequence>
<evidence type="ECO:0000256" key="3">
    <source>
        <dbReference type="ARBA" id="ARBA00023002"/>
    </source>
</evidence>
<evidence type="ECO:0000313" key="7">
    <source>
        <dbReference type="Proteomes" id="UP000410492"/>
    </source>
</evidence>
<dbReference type="GO" id="GO:0042574">
    <property type="term" value="P:retinal metabolic process"/>
    <property type="evidence" value="ECO:0007669"/>
    <property type="project" value="TreeGrafter"/>
</dbReference>
<feature type="binding site" evidence="5">
    <location>
        <position position="258"/>
    </location>
    <ligand>
        <name>Fe cation</name>
        <dbReference type="ChEBI" id="CHEBI:24875"/>
        <note>catalytic</note>
    </ligand>
</feature>
<keyword evidence="3" id="KW-0560">Oxidoreductase</keyword>
<evidence type="ECO:0000256" key="2">
    <source>
        <dbReference type="ARBA" id="ARBA00022723"/>
    </source>
</evidence>
<dbReference type="GO" id="GO:0016121">
    <property type="term" value="P:carotene catabolic process"/>
    <property type="evidence" value="ECO:0007669"/>
    <property type="project" value="TreeGrafter"/>
</dbReference>
<comment type="similarity">
    <text evidence="1">Belongs to the carotenoid oxygenase family.</text>
</comment>
<keyword evidence="4 5" id="KW-0408">Iron</keyword>
<keyword evidence="2 5" id="KW-0479">Metal-binding</keyword>
<accession>A0A653BEH2</accession>